<keyword evidence="2" id="KW-1185">Reference proteome</keyword>
<dbReference type="Proteomes" id="UP000594865">
    <property type="component" value="Chromosome"/>
</dbReference>
<dbReference type="Gene3D" id="2.40.128.100">
    <property type="entry name" value="OPCA outer membrane adhesin/invasin"/>
    <property type="match status" value="1"/>
</dbReference>
<evidence type="ECO:0000313" key="2">
    <source>
        <dbReference type="Proteomes" id="UP000594865"/>
    </source>
</evidence>
<proteinExistence type="predicted"/>
<dbReference type="InterPro" id="IPR009876">
    <property type="entry name" value="OM_adhesin_OpcA"/>
</dbReference>
<accession>A0A7T3BMC0</accession>
<dbReference type="GO" id="GO:0004190">
    <property type="term" value="F:aspartic-type endopeptidase activity"/>
    <property type="evidence" value="ECO:0007669"/>
    <property type="project" value="InterPro"/>
</dbReference>
<evidence type="ECO:0000313" key="1">
    <source>
        <dbReference type="EMBL" id="QPT38321.1"/>
    </source>
</evidence>
<dbReference type="InterPro" id="IPR020080">
    <property type="entry name" value="OM_adhesin/peptidase_omptin"/>
</dbReference>
<dbReference type="Pfam" id="PF07239">
    <property type="entry name" value="OpcA"/>
    <property type="match status" value="1"/>
</dbReference>
<organism evidence="1 2">
    <name type="scientific">Neisseria cinerea</name>
    <dbReference type="NCBI Taxonomy" id="483"/>
    <lineage>
        <taxon>Bacteria</taxon>
        <taxon>Pseudomonadati</taxon>
        <taxon>Pseudomonadota</taxon>
        <taxon>Betaproteobacteria</taxon>
        <taxon>Neisseriales</taxon>
        <taxon>Neisseriaceae</taxon>
        <taxon>Neisseria</taxon>
    </lineage>
</organism>
<gene>
    <name evidence="1" type="ORF">I6G28_01825</name>
</gene>
<protein>
    <submittedName>
        <fullName evidence="1">Uncharacterized protein</fullName>
    </submittedName>
</protein>
<name>A0A7T3BMC0_NEICI</name>
<dbReference type="EMBL" id="CP065726">
    <property type="protein sequence ID" value="QPT38321.1"/>
    <property type="molecule type" value="Genomic_DNA"/>
</dbReference>
<sequence length="64" mass="6951">MYAGYTHTQSVSESTRFRSGIGLGYSTSKRNILWEKGATATPVSSKGKHLIDSEIHQNLVKAGP</sequence>
<reference evidence="1 2" key="1">
    <citation type="submission" date="2020-12" db="EMBL/GenBank/DDBJ databases">
        <title>FDA dAtabase for Regulatory Grade micrObial Sequences (FDA-ARGOS): Supporting development and validation of Infectious Disease Dx tests.</title>
        <authorList>
            <person name="Sproer C."/>
            <person name="Gronow S."/>
            <person name="Severitt S."/>
            <person name="Schroder I."/>
            <person name="Tallon L."/>
            <person name="Sadzewicz L."/>
            <person name="Zhao X."/>
            <person name="Boylan J."/>
            <person name="Ott S."/>
            <person name="Bowen H."/>
            <person name="Vavikolanu K."/>
            <person name="Mehta A."/>
            <person name="Aluvathingal J."/>
            <person name="Nadendla S."/>
            <person name="Lowell S."/>
            <person name="Myers T."/>
            <person name="Yan Y."/>
            <person name="Sichtig H."/>
        </authorList>
    </citation>
    <scope>NUCLEOTIDE SEQUENCE [LARGE SCALE GENOMIC DNA]</scope>
    <source>
        <strain evidence="1 2">FDAARGOS_871</strain>
    </source>
</reference>
<dbReference type="SUPFAM" id="SSF69917">
    <property type="entry name" value="OMPT-like"/>
    <property type="match status" value="1"/>
</dbReference>
<dbReference type="AlphaFoldDB" id="A0A7T3BMC0"/>